<protein>
    <recommendedName>
        <fullName evidence="2">Golgin subfamily A member 5</fullName>
    </recommendedName>
    <alternativeName>
        <fullName evidence="9">Golgin-84</fullName>
    </alternativeName>
</protein>
<evidence type="ECO:0000313" key="12">
    <source>
        <dbReference type="Ensembl" id="ENSUAMP00000004977.1"/>
    </source>
</evidence>
<name>A0A452QIQ0_URSAM</name>
<feature type="coiled-coil region" evidence="10">
    <location>
        <begin position="347"/>
        <end position="427"/>
    </location>
</feature>
<keyword evidence="5" id="KW-0333">Golgi apparatus</keyword>
<evidence type="ECO:0000256" key="11">
    <source>
        <dbReference type="SAM" id="MobiDB-lite"/>
    </source>
</evidence>
<evidence type="ECO:0000256" key="2">
    <source>
        <dbReference type="ARBA" id="ARBA00020370"/>
    </source>
</evidence>
<dbReference type="FunFam" id="1.10.287.1490:FF:000009">
    <property type="entry name" value="Golgin subfamily A member 5"/>
    <property type="match status" value="1"/>
</dbReference>
<reference evidence="12" key="2">
    <citation type="submission" date="2025-08" db="UniProtKB">
        <authorList>
            <consortium name="Ensembl"/>
        </authorList>
    </citation>
    <scope>IDENTIFICATION</scope>
</reference>
<evidence type="ECO:0000256" key="6">
    <source>
        <dbReference type="ARBA" id="ARBA00023054"/>
    </source>
</evidence>
<keyword evidence="7" id="KW-0472">Membrane</keyword>
<sequence length="710" mass="80069">MSWFADLAGKAEDLLNRVDQGAATALSRKENSSNITYNKNADYPELQQNADLTYQTGSKATYISSAADNIRNQKATILAGTANVKVGSRTSAEASHPVENASVPRPSSQFVRRKKSEPDDELLFDFLNSSQKEPTGRVEIKKERSKTPVLQSSRTAGVSSVNSSVTAVRTIEENPSGSQSDVTSNNSDSGHEVQEDSAKENVSSSAACTDHNPTPPHDGKSHELSNLRLENQLLRNEVQSLNQEMASLLQRSKETQEELNKARARVEKWNVDHSKSDRITRELRAQVDDLTEAVAAKDSQLAVLKVRLQEADQLLTTRTEALEALQTEKSRIMQDHSEGSSLQNQALQTLQERLREADAARKREQESCKQMQSEFAARLNKMEVERQSLAEAVTLAERKYSEEKKRVDELQQQVKVYKSSLESSKQEFIDYKQKATRILQSKEKLINSLKEGSGFEGLDSSTANSMELEELRHEKEMQKEEIQKLLGQIHQLRSELQDVEAQQVSEAESAREQLQDLQDQIAGQKASKQELEAELERQKQEFHYIEEDLYRTKNTLQSRIKDREEEIQKLRNQLTNKTLSNSSQSELENRLHQLTETLIQKQTMLESLSTEKNSLVFQLERLEQQVNSASGNSNNGSSINMSGVDSGEGTRLRNVPVLFNDTETNLAGMYGKVRKAASSIDQFSIRLGIFLRRYPIARVFVIIYMVSKLI</sequence>
<evidence type="ECO:0000256" key="3">
    <source>
        <dbReference type="ARBA" id="ARBA00022692"/>
    </source>
</evidence>
<keyword evidence="6 10" id="KW-0175">Coiled coil</keyword>
<reference evidence="12" key="3">
    <citation type="submission" date="2025-09" db="UniProtKB">
        <authorList>
            <consortium name="Ensembl"/>
        </authorList>
    </citation>
    <scope>IDENTIFICATION</scope>
</reference>
<dbReference type="STRING" id="9643.ENSUAMP00000004977"/>
<evidence type="ECO:0000256" key="10">
    <source>
        <dbReference type="SAM" id="Coils"/>
    </source>
</evidence>
<dbReference type="Ensembl" id="ENSUAMT00000005663.1">
    <property type="protein sequence ID" value="ENSUAMP00000004977.1"/>
    <property type="gene ID" value="ENSUAMG00000004489.1"/>
</dbReference>
<feature type="compositionally biased region" description="Basic and acidic residues" evidence="11">
    <location>
        <begin position="189"/>
        <end position="199"/>
    </location>
</feature>
<evidence type="ECO:0000256" key="9">
    <source>
        <dbReference type="ARBA" id="ARBA00032404"/>
    </source>
</evidence>
<dbReference type="GO" id="GO:0042803">
    <property type="term" value="F:protein homodimerization activity"/>
    <property type="evidence" value="ECO:0007669"/>
    <property type="project" value="Ensembl"/>
</dbReference>
<dbReference type="PANTHER" id="PTHR13815">
    <property type="entry name" value="GOLGIN-84"/>
    <property type="match status" value="1"/>
</dbReference>
<dbReference type="GO" id="GO:0031985">
    <property type="term" value="C:Golgi cisterna"/>
    <property type="evidence" value="ECO:0007669"/>
    <property type="project" value="Ensembl"/>
</dbReference>
<feature type="compositionally biased region" description="Polar residues" evidence="11">
    <location>
        <begin position="148"/>
        <end position="188"/>
    </location>
</feature>
<feature type="region of interest" description="Disordered" evidence="11">
    <location>
        <begin position="88"/>
        <end position="223"/>
    </location>
</feature>
<keyword evidence="13" id="KW-1185">Reference proteome</keyword>
<dbReference type="InterPro" id="IPR019177">
    <property type="entry name" value="Golgin_subfamily_A_member_5"/>
</dbReference>
<feature type="coiled-coil region" evidence="10">
    <location>
        <begin position="224"/>
        <end position="272"/>
    </location>
</feature>
<evidence type="ECO:0000256" key="1">
    <source>
        <dbReference type="ARBA" id="ARBA00004409"/>
    </source>
</evidence>
<dbReference type="GO" id="GO:0005801">
    <property type="term" value="C:cis-Golgi network"/>
    <property type="evidence" value="ECO:0007669"/>
    <property type="project" value="Ensembl"/>
</dbReference>
<accession>A0A452QIQ0</accession>
<dbReference type="Proteomes" id="UP000291022">
    <property type="component" value="Unassembled WGS sequence"/>
</dbReference>
<gene>
    <name evidence="12" type="primary">GOLGA5</name>
</gene>
<evidence type="ECO:0000313" key="13">
    <source>
        <dbReference type="Proteomes" id="UP000291022"/>
    </source>
</evidence>
<feature type="compositionally biased region" description="Basic and acidic residues" evidence="11">
    <location>
        <begin position="134"/>
        <end position="146"/>
    </location>
</feature>
<keyword evidence="3" id="KW-0812">Transmembrane</keyword>
<evidence type="ECO:0000256" key="7">
    <source>
        <dbReference type="ARBA" id="ARBA00023136"/>
    </source>
</evidence>
<evidence type="ECO:0000256" key="5">
    <source>
        <dbReference type="ARBA" id="ARBA00023034"/>
    </source>
</evidence>
<proteinExistence type="predicted"/>
<feature type="coiled-coil region" evidence="10">
    <location>
        <begin position="463"/>
        <end position="580"/>
    </location>
</feature>
<organism evidence="12 13">
    <name type="scientific">Ursus americanus</name>
    <name type="common">American black bear</name>
    <name type="synonym">Euarctos americanus</name>
    <dbReference type="NCBI Taxonomy" id="9643"/>
    <lineage>
        <taxon>Eukaryota</taxon>
        <taxon>Metazoa</taxon>
        <taxon>Chordata</taxon>
        <taxon>Craniata</taxon>
        <taxon>Vertebrata</taxon>
        <taxon>Euteleostomi</taxon>
        <taxon>Mammalia</taxon>
        <taxon>Eutheria</taxon>
        <taxon>Laurasiatheria</taxon>
        <taxon>Carnivora</taxon>
        <taxon>Caniformia</taxon>
        <taxon>Ursidae</taxon>
        <taxon>Ursus</taxon>
    </lineage>
</organism>
<dbReference type="GO" id="GO:0031267">
    <property type="term" value="F:small GTPase binding"/>
    <property type="evidence" value="ECO:0007669"/>
    <property type="project" value="Ensembl"/>
</dbReference>
<dbReference type="AlphaFoldDB" id="A0A452QIQ0"/>
<comment type="function">
    <text evidence="8">Involved in maintaining Golgi structure. Stimulates the formation of Golgi stacks and ribbons. Involved in intra-Golgi retrograde transport.</text>
</comment>
<dbReference type="GO" id="GO:0000301">
    <property type="term" value="P:retrograde transport, vesicle recycling within Golgi"/>
    <property type="evidence" value="ECO:0007669"/>
    <property type="project" value="TreeGrafter"/>
</dbReference>
<dbReference type="Pfam" id="PF09787">
    <property type="entry name" value="Golgin_A5"/>
    <property type="match status" value="1"/>
</dbReference>
<keyword evidence="4" id="KW-1133">Transmembrane helix</keyword>
<comment type="subcellular location">
    <subcellularLocation>
        <location evidence="1">Golgi apparatus membrane</location>
        <topology evidence="1">Single-pass type IV membrane protein</topology>
    </subcellularLocation>
</comment>
<dbReference type="GO" id="GO:0000139">
    <property type="term" value="C:Golgi membrane"/>
    <property type="evidence" value="ECO:0007669"/>
    <property type="project" value="UniProtKB-SubCell"/>
</dbReference>
<reference evidence="13" key="1">
    <citation type="submission" date="2016-06" db="EMBL/GenBank/DDBJ databases">
        <title>De novo assembly and RNA-Seq shows season-dependent expression and editing in black bear kidneys.</title>
        <authorList>
            <person name="Korstanje R."/>
            <person name="Srivastava A."/>
            <person name="Sarsani V.K."/>
            <person name="Sheehan S.M."/>
            <person name="Seger R.L."/>
            <person name="Barter M.E."/>
            <person name="Lindqvist C."/>
            <person name="Brody L.C."/>
            <person name="Mullikin J.C."/>
        </authorList>
    </citation>
    <scope>NUCLEOTIDE SEQUENCE [LARGE SCALE GENOMIC DNA]</scope>
</reference>
<dbReference type="GO" id="GO:0007030">
    <property type="term" value="P:Golgi organization"/>
    <property type="evidence" value="ECO:0007669"/>
    <property type="project" value="Ensembl"/>
</dbReference>
<dbReference type="PANTHER" id="PTHR13815:SF7">
    <property type="entry name" value="GOLGIN SUBFAMILY A MEMBER 5"/>
    <property type="match status" value="1"/>
</dbReference>
<dbReference type="GeneTree" id="ENSGT00390000018470"/>
<evidence type="ECO:0000256" key="4">
    <source>
        <dbReference type="ARBA" id="ARBA00022989"/>
    </source>
</evidence>
<evidence type="ECO:0000256" key="8">
    <source>
        <dbReference type="ARBA" id="ARBA00024833"/>
    </source>
</evidence>